<proteinExistence type="predicted"/>
<evidence type="ECO:0000313" key="3">
    <source>
        <dbReference type="Proteomes" id="UP001189429"/>
    </source>
</evidence>
<sequence length="135" mass="13576">MVDGFSIGDALRFEVHVNAKAQPQASTGSVARVGISAGGSGAALAGRRVGMDATSYAPGRVLSLQLEDSAPAGVPSLQPAGTGPSALQALKGLVEEAKKERLMASIEANLTSSGQGGHSRFSGAELSVPDDGDDW</sequence>
<comment type="caution">
    <text evidence="2">The sequence shown here is derived from an EMBL/GenBank/DDBJ whole genome shotgun (WGS) entry which is preliminary data.</text>
</comment>
<evidence type="ECO:0000256" key="1">
    <source>
        <dbReference type="SAM" id="MobiDB-lite"/>
    </source>
</evidence>
<protein>
    <recommendedName>
        <fullName evidence="4">Arpin</fullName>
    </recommendedName>
</protein>
<accession>A0ABN9R158</accession>
<organism evidence="2 3">
    <name type="scientific">Prorocentrum cordatum</name>
    <dbReference type="NCBI Taxonomy" id="2364126"/>
    <lineage>
        <taxon>Eukaryota</taxon>
        <taxon>Sar</taxon>
        <taxon>Alveolata</taxon>
        <taxon>Dinophyceae</taxon>
        <taxon>Prorocentrales</taxon>
        <taxon>Prorocentraceae</taxon>
        <taxon>Prorocentrum</taxon>
    </lineage>
</organism>
<dbReference type="EMBL" id="CAUYUJ010005141">
    <property type="protein sequence ID" value="CAK0812440.1"/>
    <property type="molecule type" value="Genomic_DNA"/>
</dbReference>
<evidence type="ECO:0000313" key="2">
    <source>
        <dbReference type="EMBL" id="CAK0812440.1"/>
    </source>
</evidence>
<gene>
    <name evidence="2" type="ORF">PCOR1329_LOCUS16727</name>
</gene>
<reference evidence="2" key="1">
    <citation type="submission" date="2023-10" db="EMBL/GenBank/DDBJ databases">
        <authorList>
            <person name="Chen Y."/>
            <person name="Shah S."/>
            <person name="Dougan E. K."/>
            <person name="Thang M."/>
            <person name="Chan C."/>
        </authorList>
    </citation>
    <scope>NUCLEOTIDE SEQUENCE [LARGE SCALE GENOMIC DNA]</scope>
</reference>
<dbReference type="Proteomes" id="UP001189429">
    <property type="component" value="Unassembled WGS sequence"/>
</dbReference>
<name>A0ABN9R158_9DINO</name>
<feature type="region of interest" description="Disordered" evidence="1">
    <location>
        <begin position="105"/>
        <end position="135"/>
    </location>
</feature>
<evidence type="ECO:0008006" key="4">
    <source>
        <dbReference type="Google" id="ProtNLM"/>
    </source>
</evidence>
<keyword evidence="3" id="KW-1185">Reference proteome</keyword>